<feature type="transmembrane region" description="Helical" evidence="7">
    <location>
        <begin position="353"/>
        <end position="374"/>
    </location>
</feature>
<gene>
    <name evidence="8" type="ORF">BJ999_003523</name>
</gene>
<evidence type="ECO:0000256" key="7">
    <source>
        <dbReference type="SAM" id="Phobius"/>
    </source>
</evidence>
<keyword evidence="6 7" id="KW-0472">Membrane</keyword>
<comment type="subcellular location">
    <subcellularLocation>
        <location evidence="1">Cell membrane</location>
        <topology evidence="1">Multi-pass membrane protein</topology>
    </subcellularLocation>
</comment>
<dbReference type="Pfam" id="PF07690">
    <property type="entry name" value="MFS_1"/>
    <property type="match status" value="1"/>
</dbReference>
<evidence type="ECO:0000256" key="6">
    <source>
        <dbReference type="ARBA" id="ARBA00023136"/>
    </source>
</evidence>
<evidence type="ECO:0000313" key="9">
    <source>
        <dbReference type="Proteomes" id="UP000591272"/>
    </source>
</evidence>
<dbReference type="Gene3D" id="1.20.1250.20">
    <property type="entry name" value="MFS general substrate transporter like domains"/>
    <property type="match status" value="2"/>
</dbReference>
<evidence type="ECO:0000256" key="1">
    <source>
        <dbReference type="ARBA" id="ARBA00004651"/>
    </source>
</evidence>
<dbReference type="InterPro" id="IPR050171">
    <property type="entry name" value="MFS_Transporters"/>
</dbReference>
<dbReference type="RefSeq" id="WP_179834299.1">
    <property type="nucleotide sequence ID" value="NZ_BMRD01000025.1"/>
</dbReference>
<dbReference type="AlphaFoldDB" id="A0A7Y9GB23"/>
<evidence type="ECO:0000256" key="2">
    <source>
        <dbReference type="ARBA" id="ARBA00022448"/>
    </source>
</evidence>
<dbReference type="GO" id="GO:0005886">
    <property type="term" value="C:plasma membrane"/>
    <property type="evidence" value="ECO:0007669"/>
    <property type="project" value="UniProtKB-SubCell"/>
</dbReference>
<keyword evidence="3" id="KW-1003">Cell membrane</keyword>
<reference evidence="8 9" key="1">
    <citation type="submission" date="2020-07" db="EMBL/GenBank/DDBJ databases">
        <title>Sequencing the genomes of 1000 actinobacteria strains.</title>
        <authorList>
            <person name="Klenk H.-P."/>
        </authorList>
    </citation>
    <scope>NUCLEOTIDE SEQUENCE [LARGE SCALE GENOMIC DNA]</scope>
    <source>
        <strain evidence="8 9">DSM 43461</strain>
    </source>
</reference>
<keyword evidence="9" id="KW-1185">Reference proteome</keyword>
<protein>
    <submittedName>
        <fullName evidence="8">MFS family permease</fullName>
    </submittedName>
</protein>
<dbReference type="PANTHER" id="PTHR23517">
    <property type="entry name" value="RESISTANCE PROTEIN MDTM, PUTATIVE-RELATED-RELATED"/>
    <property type="match status" value="1"/>
</dbReference>
<feature type="transmembrane region" description="Helical" evidence="7">
    <location>
        <begin position="250"/>
        <end position="271"/>
    </location>
</feature>
<comment type="caution">
    <text evidence="8">The sequence shown here is derived from an EMBL/GenBank/DDBJ whole genome shotgun (WGS) entry which is preliminary data.</text>
</comment>
<evidence type="ECO:0000313" key="8">
    <source>
        <dbReference type="EMBL" id="NYE13227.1"/>
    </source>
</evidence>
<dbReference type="PANTHER" id="PTHR23517:SF2">
    <property type="entry name" value="MULTIDRUG RESISTANCE PROTEIN MDTH"/>
    <property type="match status" value="1"/>
</dbReference>
<feature type="transmembrane region" description="Helical" evidence="7">
    <location>
        <begin position="175"/>
        <end position="199"/>
    </location>
</feature>
<name>A0A7Y9GB23_9ACTN</name>
<feature type="transmembrane region" description="Helical" evidence="7">
    <location>
        <begin position="53"/>
        <end position="74"/>
    </location>
</feature>
<evidence type="ECO:0000256" key="4">
    <source>
        <dbReference type="ARBA" id="ARBA00022692"/>
    </source>
</evidence>
<proteinExistence type="predicted"/>
<evidence type="ECO:0000256" key="3">
    <source>
        <dbReference type="ARBA" id="ARBA00022475"/>
    </source>
</evidence>
<dbReference type="Proteomes" id="UP000591272">
    <property type="component" value="Unassembled WGS sequence"/>
</dbReference>
<dbReference type="InterPro" id="IPR036259">
    <property type="entry name" value="MFS_trans_sf"/>
</dbReference>
<sequence length="421" mass="44281">MIPSVGARRWVAGVLPKGGRPARLLAFATLVSTVGYGVYLTAGVLYFTRAVHLPAAQVGIGLTLAGALSLAAGIPFGHLADRKGARSVYALTLGLGAVSMAGLCLARGFWTFLLFASLGAAAQSAGQAARGPLVQEYGGERPAEFRGYLRSVTNVGISVGALLAGWGVAVDTRHAYALLLAGSAVSYAASALVVLFLPYLTPVPRGAGRRWAALRDRPYLVLTVLDGVMAIQYRVLTAAVPLWLVNRILAPKWSVTVVMLINTVIVVLFQVRASRGITTPTLGGRALRRAGFAFLVAAALLSLMADAPLWIAMLLLPIAVIIHTVGEIWQAAAGFELSYALAPRHAVGQYQGLFGMGLGLGITLGPALLITLCIEWGVPGWWLVGGLFALTGLAVPPVVRWAERDRPHLRARTGDLEPTTS</sequence>
<keyword evidence="5 7" id="KW-1133">Transmembrane helix</keyword>
<keyword evidence="2" id="KW-0813">Transport</keyword>
<feature type="transmembrane region" description="Helical" evidence="7">
    <location>
        <begin position="24"/>
        <end position="47"/>
    </location>
</feature>
<dbReference type="EMBL" id="JACCBT010000001">
    <property type="protein sequence ID" value="NYE13227.1"/>
    <property type="molecule type" value="Genomic_DNA"/>
</dbReference>
<evidence type="ECO:0000256" key="5">
    <source>
        <dbReference type="ARBA" id="ARBA00022989"/>
    </source>
</evidence>
<feature type="transmembrane region" description="Helical" evidence="7">
    <location>
        <begin position="380"/>
        <end position="402"/>
    </location>
</feature>
<dbReference type="GO" id="GO:0022857">
    <property type="term" value="F:transmembrane transporter activity"/>
    <property type="evidence" value="ECO:0007669"/>
    <property type="project" value="InterPro"/>
</dbReference>
<feature type="transmembrane region" description="Helical" evidence="7">
    <location>
        <begin position="318"/>
        <end position="341"/>
    </location>
</feature>
<dbReference type="InterPro" id="IPR011701">
    <property type="entry name" value="MFS"/>
</dbReference>
<organism evidence="8 9">
    <name type="scientific">Actinomadura citrea</name>
    <dbReference type="NCBI Taxonomy" id="46158"/>
    <lineage>
        <taxon>Bacteria</taxon>
        <taxon>Bacillati</taxon>
        <taxon>Actinomycetota</taxon>
        <taxon>Actinomycetes</taxon>
        <taxon>Streptosporangiales</taxon>
        <taxon>Thermomonosporaceae</taxon>
        <taxon>Actinomadura</taxon>
    </lineage>
</organism>
<dbReference type="SUPFAM" id="SSF103473">
    <property type="entry name" value="MFS general substrate transporter"/>
    <property type="match status" value="1"/>
</dbReference>
<accession>A0A7Y9GB23</accession>
<feature type="transmembrane region" description="Helical" evidence="7">
    <location>
        <begin position="292"/>
        <end position="312"/>
    </location>
</feature>
<feature type="transmembrane region" description="Helical" evidence="7">
    <location>
        <begin position="86"/>
        <end position="103"/>
    </location>
</feature>
<feature type="transmembrane region" description="Helical" evidence="7">
    <location>
        <begin position="147"/>
        <end position="169"/>
    </location>
</feature>
<keyword evidence="4 7" id="KW-0812">Transmembrane</keyword>